<reference evidence="4 5" key="1">
    <citation type="submission" date="2019-11" db="EMBL/GenBank/DDBJ databases">
        <title>Whole genome sequence of a plant growth promoting strain Serratia marcescens BTL07 isolated from the rhizoplane of Chili (Capsicum annuum).</title>
        <authorList>
            <person name="Dutta S."/>
            <person name="Khatun A."/>
            <person name="Gupta D.R."/>
            <person name="Surovy M.Z."/>
            <person name="Rahman M.M."/>
            <person name="Mahmud N.U."/>
            <person name="Emes R."/>
            <person name="Warry A."/>
            <person name="West H."/>
            <person name="Clarke M.L."/>
            <person name="Islam M.T."/>
        </authorList>
    </citation>
    <scope>NUCLEOTIDE SEQUENCE [LARGE SCALE GENOMIC DNA]</scope>
    <source>
        <strain evidence="4 5">BTL07</strain>
    </source>
</reference>
<dbReference type="Proteomes" id="UP000443014">
    <property type="component" value="Unassembled WGS sequence"/>
</dbReference>
<evidence type="ECO:0000259" key="2">
    <source>
        <dbReference type="Pfam" id="PF04717"/>
    </source>
</evidence>
<evidence type="ECO:0000256" key="1">
    <source>
        <dbReference type="SAM" id="MobiDB-lite"/>
    </source>
</evidence>
<dbReference type="Gene3D" id="2.40.50.230">
    <property type="entry name" value="Gp5 N-terminal domain"/>
    <property type="match status" value="1"/>
</dbReference>
<evidence type="ECO:0000259" key="3">
    <source>
        <dbReference type="Pfam" id="PF18715"/>
    </source>
</evidence>
<dbReference type="InterPro" id="IPR044033">
    <property type="entry name" value="GpV-like_apex"/>
</dbReference>
<dbReference type="AlphaFoldDB" id="A0ABD6I134"/>
<feature type="domain" description="Phage spike trimer" evidence="3">
    <location>
        <begin position="136"/>
        <end position="186"/>
    </location>
</feature>
<proteinExistence type="predicted"/>
<evidence type="ECO:0000313" key="4">
    <source>
        <dbReference type="EMBL" id="MVF03276.1"/>
    </source>
</evidence>
<dbReference type="Gene3D" id="6.20.150.10">
    <property type="match status" value="1"/>
</dbReference>
<dbReference type="InterPro" id="IPR013046">
    <property type="entry name" value="GpV/Gp45"/>
</dbReference>
<comment type="caution">
    <text evidence="4">The sequence shown here is derived from an EMBL/GenBank/DDBJ whole genome shotgun (WGS) entry which is preliminary data.</text>
</comment>
<accession>A0ABD6I134</accession>
<dbReference type="EMBL" id="WNKC01000002">
    <property type="protein sequence ID" value="MVF03276.1"/>
    <property type="molecule type" value="Genomic_DNA"/>
</dbReference>
<dbReference type="RefSeq" id="WP_156865757.1">
    <property type="nucleotide sequence ID" value="NZ_WNKC01000002.1"/>
</dbReference>
<dbReference type="Pfam" id="PF18946">
    <property type="entry name" value="Apex"/>
    <property type="match status" value="1"/>
</dbReference>
<gene>
    <name evidence="4" type="ORF">GMA22_08415</name>
</gene>
<feature type="region of interest" description="Disordered" evidence="1">
    <location>
        <begin position="176"/>
        <end position="209"/>
    </location>
</feature>
<dbReference type="InterPro" id="IPR040629">
    <property type="entry name" value="Phage_spike"/>
</dbReference>
<evidence type="ECO:0000313" key="5">
    <source>
        <dbReference type="Proteomes" id="UP000443014"/>
    </source>
</evidence>
<dbReference type="InterPro" id="IPR037026">
    <property type="entry name" value="Vgr_OB-fold_dom_sf"/>
</dbReference>
<feature type="domain" description="Gp5/Type VI secretion system Vgr protein OB-fold" evidence="2">
    <location>
        <begin position="15"/>
        <end position="82"/>
    </location>
</feature>
<sequence length="209" mass="21825">MTIAELYRLLCNLVRTGVVAEVDLKAQRCRVTSGQLSTTWLPWLTHRAGRSRTWWAPSVGEQVVLLAIGGELSTAFVLPALYSDTSPAPSASADAWHVTFPDGAIIEYEPDTGALSATGVKSAAIQASDSISAESQQVTVKASVKIMLDTPEVACSNHLSAKTFSVTEGGEMSGDITHSGGTFSSNGIVVDDHKHGGVQTGGGQTGKPV</sequence>
<dbReference type="InterPro" id="IPR006531">
    <property type="entry name" value="Gp5/Vgr_OB"/>
</dbReference>
<dbReference type="Pfam" id="PF18715">
    <property type="entry name" value="Phage_spike"/>
    <property type="match status" value="1"/>
</dbReference>
<name>A0ABD6I134_SERMA</name>
<dbReference type="NCBIfam" id="TIGR01644">
    <property type="entry name" value="phage_P2_V"/>
    <property type="match status" value="1"/>
</dbReference>
<dbReference type="Pfam" id="PF04717">
    <property type="entry name" value="Phage_base_V"/>
    <property type="match status" value="1"/>
</dbReference>
<feature type="compositionally biased region" description="Gly residues" evidence="1">
    <location>
        <begin position="198"/>
        <end position="209"/>
    </location>
</feature>
<protein>
    <submittedName>
        <fullName evidence="4">Phage baseplate assembly protein V</fullName>
    </submittedName>
</protein>
<organism evidence="4 5">
    <name type="scientific">Serratia marcescens</name>
    <dbReference type="NCBI Taxonomy" id="615"/>
    <lineage>
        <taxon>Bacteria</taxon>
        <taxon>Pseudomonadati</taxon>
        <taxon>Pseudomonadota</taxon>
        <taxon>Gammaproteobacteria</taxon>
        <taxon>Enterobacterales</taxon>
        <taxon>Yersiniaceae</taxon>
        <taxon>Serratia</taxon>
    </lineage>
</organism>